<organism evidence="2 3">
    <name type="scientific">Streptomyces galilaeus</name>
    <dbReference type="NCBI Taxonomy" id="33899"/>
    <lineage>
        <taxon>Bacteria</taxon>
        <taxon>Bacillati</taxon>
        <taxon>Actinomycetota</taxon>
        <taxon>Actinomycetes</taxon>
        <taxon>Kitasatosporales</taxon>
        <taxon>Streptomycetaceae</taxon>
        <taxon>Streptomyces</taxon>
    </lineage>
</organism>
<comment type="caution">
    <text evidence="2">The sequence shown here is derived from an EMBL/GenBank/DDBJ whole genome shotgun (WGS) entry which is preliminary data.</text>
</comment>
<gene>
    <name evidence="2" type="ORF">ACKI1S_27990</name>
</gene>
<protein>
    <submittedName>
        <fullName evidence="2">PhiSA1p31-related protein</fullName>
    </submittedName>
</protein>
<proteinExistence type="predicted"/>
<feature type="compositionally biased region" description="Basic and acidic residues" evidence="1">
    <location>
        <begin position="9"/>
        <end position="18"/>
    </location>
</feature>
<accession>A0ABW9IPV5</accession>
<evidence type="ECO:0000313" key="2">
    <source>
        <dbReference type="EMBL" id="MFM9649977.1"/>
    </source>
</evidence>
<dbReference type="Proteomes" id="UP001631993">
    <property type="component" value="Unassembled WGS sequence"/>
</dbReference>
<evidence type="ECO:0000313" key="3">
    <source>
        <dbReference type="Proteomes" id="UP001631993"/>
    </source>
</evidence>
<dbReference type="NCBIfam" id="NF038082">
    <property type="entry name" value="phiSA1p31"/>
    <property type="match status" value="1"/>
</dbReference>
<sequence>MGQTFSEGDTVRTSHRDAPTGTIAFGPFRALRGGPERYMVQTDAGTAVSVLAQDINPHVTFEVGEEATELAMGRTMTVQAGPFKGAGNNLEHYVVQVKATGNYSWVRASMLTKLTPKPAPRTVAENVFSFSAEAQHTFTLDCRTYDLRGEYADSQGDVWRFNGRRDPDGMPLMDCPLHVSLTDYRLAQVVRSYGPLSRA</sequence>
<reference evidence="2 3" key="1">
    <citation type="submission" date="2024-12" db="EMBL/GenBank/DDBJ databases">
        <title>Forecasting of Potato common scab and diversities of Pathogenic streptomyces spp. in china.</title>
        <authorList>
            <person name="Handique U."/>
            <person name="Wu J."/>
        </authorList>
    </citation>
    <scope>NUCLEOTIDE SEQUENCE [LARGE SCALE GENOMIC DNA]</scope>
    <source>
        <strain evidence="2 3">ZRIMU1585</strain>
    </source>
</reference>
<dbReference type="RefSeq" id="WP_409097733.1">
    <property type="nucleotide sequence ID" value="NZ_JBJVNE010000014.1"/>
</dbReference>
<name>A0ABW9IPV5_STRGJ</name>
<feature type="region of interest" description="Disordered" evidence="1">
    <location>
        <begin position="1"/>
        <end position="20"/>
    </location>
</feature>
<dbReference type="EMBL" id="JBJVNE010000014">
    <property type="protein sequence ID" value="MFM9649977.1"/>
    <property type="molecule type" value="Genomic_DNA"/>
</dbReference>
<evidence type="ECO:0000256" key="1">
    <source>
        <dbReference type="SAM" id="MobiDB-lite"/>
    </source>
</evidence>
<keyword evidence="3" id="KW-1185">Reference proteome</keyword>